<feature type="domain" description="PA14" evidence="1">
    <location>
        <begin position="255"/>
        <end position="391"/>
    </location>
</feature>
<evidence type="ECO:0000259" key="1">
    <source>
        <dbReference type="PROSITE" id="PS51820"/>
    </source>
</evidence>
<dbReference type="PROSITE" id="PS51820">
    <property type="entry name" value="PA14"/>
    <property type="match status" value="1"/>
</dbReference>
<dbReference type="EMBL" id="JBHSJJ010000006">
    <property type="protein sequence ID" value="MFC4872485.1"/>
    <property type="molecule type" value="Genomic_DNA"/>
</dbReference>
<keyword evidence="3" id="KW-1185">Reference proteome</keyword>
<evidence type="ECO:0000313" key="3">
    <source>
        <dbReference type="Proteomes" id="UP001595818"/>
    </source>
</evidence>
<dbReference type="RefSeq" id="WP_377064916.1">
    <property type="nucleotide sequence ID" value="NZ_JBHSJJ010000006.1"/>
</dbReference>
<organism evidence="2 3">
    <name type="scientific">Negadavirga shengliensis</name>
    <dbReference type="NCBI Taxonomy" id="1389218"/>
    <lineage>
        <taxon>Bacteria</taxon>
        <taxon>Pseudomonadati</taxon>
        <taxon>Bacteroidota</taxon>
        <taxon>Cytophagia</taxon>
        <taxon>Cytophagales</taxon>
        <taxon>Cyclobacteriaceae</taxon>
        <taxon>Negadavirga</taxon>
    </lineage>
</organism>
<sequence length="615" mass="67762">MQKHLLSRQLPRFLMGLVLTGCFLTGLNRSLKAQTVIGLENLDAFEKPGKTWSIAGGVDVDLEEKGVMTGTKGSGILVNIPTKKDKGQDLYTKETFGDMDLEVEYTVAKGSNSGIYLQGMYEIQILDSWGVRVPRAGDNGGIYERWDDAKPDGQKGYQGYAPRQNASKAPGLWQHLKVSFQAPRFDESGNKTENARILSAELNGVTIHENVELFGPTRGAMSGKEMAKGPLRIQGDHGAVAFRNLKIDSYDKKRPELADINYQVFEGTFDSEPDFGQLKPSKTGNLEVLSSDFRTETSRFLIRYQGKLLVHEPGDYRFGIQLPGGGGVLRINGEEAVSPSRSRRSEPVRLPAGEHAFELIYAKSQDWAPTAVGWTVSGPGIREFQLGNSAGAGRGTADPILVDPKERPLLRSFMDIPGHDRVTHALSVGSEAKVHYTYDMDYGHIVQVWRGEFLNATPMWNSRGDGSSRPEGAVVRFGKPSFTIGLLDSNDAPWVADTTGTAFRPLGYRIKSKENHVAFTYRLHNAVVEDDLLVLEEGQGLRRVLSIEGPKDKMYLRLAEAELIEDLGKGLYAVGDRSYYVQLNGNTGAASIRKVSGKQELLLPAGDKIEYTLLF</sequence>
<accession>A0ABV9T1A1</accession>
<dbReference type="Gene3D" id="2.60.120.380">
    <property type="match status" value="1"/>
</dbReference>
<dbReference type="InterPro" id="IPR010496">
    <property type="entry name" value="AL/BT2_dom"/>
</dbReference>
<reference evidence="3" key="1">
    <citation type="journal article" date="2019" name="Int. J. Syst. Evol. Microbiol.">
        <title>The Global Catalogue of Microorganisms (GCM) 10K type strain sequencing project: providing services to taxonomists for standard genome sequencing and annotation.</title>
        <authorList>
            <consortium name="The Broad Institute Genomics Platform"/>
            <consortium name="The Broad Institute Genome Sequencing Center for Infectious Disease"/>
            <person name="Wu L."/>
            <person name="Ma J."/>
        </authorList>
    </citation>
    <scope>NUCLEOTIDE SEQUENCE [LARGE SCALE GENOMIC DNA]</scope>
    <source>
        <strain evidence="3">CGMCC 4.7466</strain>
    </source>
</reference>
<dbReference type="SUPFAM" id="SSF56988">
    <property type="entry name" value="Anthrax protective antigen"/>
    <property type="match status" value="1"/>
</dbReference>
<dbReference type="InterPro" id="IPR037524">
    <property type="entry name" value="PA14/GLEYA"/>
</dbReference>
<dbReference type="Proteomes" id="UP001595818">
    <property type="component" value="Unassembled WGS sequence"/>
</dbReference>
<dbReference type="Pfam" id="PF06439">
    <property type="entry name" value="3keto-disac_hyd"/>
    <property type="match status" value="1"/>
</dbReference>
<evidence type="ECO:0000313" key="2">
    <source>
        <dbReference type="EMBL" id="MFC4872485.1"/>
    </source>
</evidence>
<comment type="caution">
    <text evidence="2">The sequence shown here is derived from an EMBL/GenBank/DDBJ whole genome shotgun (WGS) entry which is preliminary data.</text>
</comment>
<protein>
    <submittedName>
        <fullName evidence="2">DUF1080 domain-containing protein</fullName>
    </submittedName>
</protein>
<name>A0ABV9T1A1_9BACT</name>
<proteinExistence type="predicted"/>
<dbReference type="Gene3D" id="2.60.120.560">
    <property type="entry name" value="Exo-inulinase, domain 1"/>
    <property type="match status" value="1"/>
</dbReference>
<gene>
    <name evidence="2" type="ORF">ACFPFU_12370</name>
</gene>